<feature type="domain" description="Cadherin-like" evidence="1">
    <location>
        <begin position="692"/>
        <end position="786"/>
    </location>
</feature>
<reference evidence="2 3" key="1">
    <citation type="submission" date="2020-04" db="EMBL/GenBank/DDBJ databases">
        <title>Azohydromonas sp. isolated from soil.</title>
        <authorList>
            <person name="Dahal R.H."/>
        </authorList>
    </citation>
    <scope>NUCLEOTIDE SEQUENCE [LARGE SCALE GENOMIC DNA]</scope>
    <source>
        <strain evidence="2 3">G-1-1-14</strain>
    </source>
</reference>
<dbReference type="Pfam" id="PF17892">
    <property type="entry name" value="Cadherin_5"/>
    <property type="match status" value="9"/>
</dbReference>
<feature type="domain" description="Cadherin-like" evidence="1">
    <location>
        <begin position="499"/>
        <end position="587"/>
    </location>
</feature>
<feature type="non-terminal residue" evidence="2">
    <location>
        <position position="923"/>
    </location>
</feature>
<gene>
    <name evidence="2" type="ORF">HHL10_29825</name>
</gene>
<dbReference type="InterPro" id="IPR041690">
    <property type="entry name" value="Cadherin_5"/>
</dbReference>
<feature type="domain" description="Cadherin-like" evidence="1">
    <location>
        <begin position="304"/>
        <end position="398"/>
    </location>
</feature>
<evidence type="ECO:0000259" key="1">
    <source>
        <dbReference type="Pfam" id="PF17892"/>
    </source>
</evidence>
<dbReference type="SUPFAM" id="SSF48239">
    <property type="entry name" value="Terpenoid cyclases/Protein prenyltransferases"/>
    <property type="match status" value="1"/>
</dbReference>
<comment type="caution">
    <text evidence="2">The sequence shown here is derived from an EMBL/GenBank/DDBJ whole genome shotgun (WGS) entry which is preliminary data.</text>
</comment>
<dbReference type="NCBIfam" id="NF012211">
    <property type="entry name" value="tand_rpt_95"/>
    <property type="match status" value="9"/>
</dbReference>
<proteinExistence type="predicted"/>
<feature type="non-terminal residue" evidence="2">
    <location>
        <position position="1"/>
    </location>
</feature>
<feature type="domain" description="Cadherin-like" evidence="1">
    <location>
        <begin position="207"/>
        <end position="301"/>
    </location>
</feature>
<protein>
    <submittedName>
        <fullName evidence="2">Cadherin-like domain-containing protein</fullName>
    </submittedName>
</protein>
<feature type="domain" description="Cadherin-like" evidence="1">
    <location>
        <begin position="110"/>
        <end position="201"/>
    </location>
</feature>
<keyword evidence="3" id="KW-1185">Reference proteome</keyword>
<name>A0A848FLS9_9BURK</name>
<feature type="domain" description="Cadherin-like" evidence="1">
    <location>
        <begin position="790"/>
        <end position="883"/>
    </location>
</feature>
<dbReference type="AlphaFoldDB" id="A0A848FLS9"/>
<feature type="domain" description="Cadherin-like" evidence="1">
    <location>
        <begin position="401"/>
        <end position="495"/>
    </location>
</feature>
<dbReference type="Gene3D" id="2.60.40.2810">
    <property type="match status" value="3"/>
</dbReference>
<dbReference type="Proteomes" id="UP000574067">
    <property type="component" value="Unassembled WGS sequence"/>
</dbReference>
<organism evidence="2 3">
    <name type="scientific">Azohydromonas caseinilytica</name>
    <dbReference type="NCBI Taxonomy" id="2728836"/>
    <lineage>
        <taxon>Bacteria</taxon>
        <taxon>Pseudomonadati</taxon>
        <taxon>Pseudomonadota</taxon>
        <taxon>Betaproteobacteria</taxon>
        <taxon>Burkholderiales</taxon>
        <taxon>Sphaerotilaceae</taxon>
        <taxon>Azohydromonas</taxon>
    </lineage>
</organism>
<sequence>TTPATLAVELAAVEDAPALTGEPATLANGTEDRAYTVTAEQLLQGFTDADGDTLGVTGLTADHGTVVHNADGSWTITPAANYHGPLVLSYAVSDGRATTAATLALELGAVNDVPLLTGAQATLAPGAEDQAYTVGLAQLLQGFTDADGERLSVTALTVDHGTAVQNADGSWTVTPEADYHGVLTLVYGVSDGSATVPARLVVEIDPVNDAPVLSGEPAVLERGSEDRAYTVTAEQLLQGFSDVEGAALSVSTLTVDHGTAVRNADGSWTITPEANYHGTLVLSYGVTDGQATTAATLALTLAAVNDAPRLSGAPAELAAGTEDVSYTVTLAQLLQGFTDVDSAVLSVANLTVDHGTAVQNADGSWTITPEADYHGALVLSYGVTDGRATTAATLALEVQGVNDAPELGAEPATLEPATENTAYTVTLEQLLQGFTDVDGDTLSITELTLEHGTAVQNADGSWTITPEAGYRGALTLSYVVSDGTTSTAATLGLQVVAGNEAPSLSGEPAALAAGTEDTAYTVTLAQLLQGFTDANGDALSVTGLTVDHGTAVQNPDGSWTITPEANYSGPLVLSYGVTDGRLVTGATLGLALAGVNDAPVVTGARAVLAAGTEDKAYTVTLAQLLQGFTDPDGQGLSVTSLTVDHGTAVRNADGSWTITPEADYNGALVLSYVVSDGQLGTDATLGLTLAAVNDAPVVTGERAVLAAGTEDTAYTVTLAQLLQGFGDVDSAVLSVTNLTVDHGTAVRNADGSWTITPAANYHGALKLSYGVTDGKLTTAATLGLTLASVEDVPTATGTRAQLANGSEDTAYTVTLAQLLQGFTDGDGDALSVTTLTVDHGTAVRNANGSWTITPEANYSGALVLSYGVTDGKATTAATLGLTLNAVNDAPLVTGTRAVLAAGTEDTAYTVTLAQLLQGFGDVD</sequence>
<accession>A0A848FLS9</accession>
<dbReference type="Gene3D" id="2.60.40.3440">
    <property type="match status" value="4"/>
</dbReference>
<feature type="domain" description="Cadherin-like" evidence="1">
    <location>
        <begin position="595"/>
        <end position="684"/>
    </location>
</feature>
<dbReference type="InterPro" id="IPR008930">
    <property type="entry name" value="Terpenoid_cyclase/PrenylTrfase"/>
</dbReference>
<feature type="domain" description="Cadherin-like" evidence="1">
    <location>
        <begin position="14"/>
        <end position="106"/>
    </location>
</feature>
<dbReference type="EMBL" id="JABBFW010000067">
    <property type="protein sequence ID" value="NML19173.1"/>
    <property type="molecule type" value="Genomic_DNA"/>
</dbReference>
<evidence type="ECO:0000313" key="3">
    <source>
        <dbReference type="Proteomes" id="UP000574067"/>
    </source>
</evidence>
<dbReference type="RefSeq" id="WP_169164061.1">
    <property type="nucleotide sequence ID" value="NZ_JABBFW010000067.1"/>
</dbReference>
<evidence type="ECO:0000313" key="2">
    <source>
        <dbReference type="EMBL" id="NML19173.1"/>
    </source>
</evidence>